<protein>
    <submittedName>
        <fullName evidence="2">Triple gene block protein 1</fullName>
    </submittedName>
</protein>
<proteinExistence type="predicted"/>
<sequence length="229" mass="25707">MELVLDKLLDLGYIRSSLPLREHLVVNCVPGAGKTTFIRKLLTEEGNFAAFTTGKPDPANVHGNWIRKWEGKLDSSKINILDEYQNLTSIPEGFHILFGDPVQSCNPLVLPPHLTCTETKRFGKQTCELLNSLGFQISSSLEDIVEIEDIYTGEPEGQVICCEREVANLLTAHNLDFLQIQDIIGATFEVVTFITSNSFPSSEKADHFRCLTRHSKRLKILCLNAEYLN</sequence>
<dbReference type="RefSeq" id="YP_009664735.1">
    <property type="nucleotide sequence ID" value="NC_043081.1"/>
</dbReference>
<reference evidence="2 3" key="1">
    <citation type="journal article" date="2011" name="Arch. Virol.">
        <title>Characterization of cucumber vein-clearing virus, a whitefly (Bemisia tabaci G.)-transmitted carlavirus.</title>
        <authorList>
            <person name="Menzel W."/>
            <person name="Abang M.M."/>
            <person name="Winter S."/>
        </authorList>
    </citation>
    <scope>NUCLEOTIDE SEQUENCE [LARGE SCALE GENOMIC DNA]</scope>
    <source>
        <strain evidence="2">PV-0985</strain>
    </source>
</reference>
<evidence type="ECO:0000313" key="2">
    <source>
        <dbReference type="EMBL" id="AEP83727.1"/>
    </source>
</evidence>
<feature type="domain" description="(+)RNA virus helicase C-terminal" evidence="1">
    <location>
        <begin position="24"/>
        <end position="222"/>
    </location>
</feature>
<dbReference type="Pfam" id="PF01443">
    <property type="entry name" value="Viral_helicase1"/>
    <property type="match status" value="1"/>
</dbReference>
<evidence type="ECO:0000313" key="3">
    <source>
        <dbReference type="Proteomes" id="UP000232600"/>
    </source>
</evidence>
<name>G5D8V6_9VIRU</name>
<organism evidence="2 3">
    <name type="scientific">Cucumber vein-clearing virus</name>
    <dbReference type="NCBI Taxonomy" id="1092564"/>
    <lineage>
        <taxon>Viruses</taxon>
        <taxon>Riboviria</taxon>
        <taxon>Orthornavirae</taxon>
        <taxon>Kitrinoviricota</taxon>
        <taxon>Alsuviricetes</taxon>
        <taxon>Tymovirales</taxon>
        <taxon>Betaflexiviridae</taxon>
        <taxon>Quinvirinae</taxon>
        <taxon>Carlavirus</taxon>
        <taxon>Carlavirus cucumis</taxon>
    </lineage>
</organism>
<dbReference type="EMBL" id="JN591720">
    <property type="protein sequence ID" value="AEP83727.1"/>
    <property type="molecule type" value="Genomic_RNA"/>
</dbReference>
<dbReference type="KEGG" id="vg:40524817"/>
<dbReference type="GeneID" id="40524817"/>
<dbReference type="GO" id="GO:0005524">
    <property type="term" value="F:ATP binding"/>
    <property type="evidence" value="ECO:0007669"/>
    <property type="project" value="InterPro"/>
</dbReference>
<dbReference type="Proteomes" id="UP000232600">
    <property type="component" value="Segment"/>
</dbReference>
<dbReference type="InterPro" id="IPR027351">
    <property type="entry name" value="(+)RNA_virus_helicase_core_dom"/>
</dbReference>
<accession>G5D8V6</accession>
<evidence type="ECO:0000259" key="1">
    <source>
        <dbReference type="Pfam" id="PF01443"/>
    </source>
</evidence>
<keyword evidence="3" id="KW-1185">Reference proteome</keyword>